<feature type="binding site" evidence="7">
    <location>
        <position position="116"/>
    </location>
    <ligand>
        <name>Zn(2+)</name>
        <dbReference type="ChEBI" id="CHEBI:29105"/>
        <note>catalytic</note>
    </ligand>
</feature>
<dbReference type="PROSITE" id="PS51864">
    <property type="entry name" value="ASTACIN"/>
    <property type="match status" value="1"/>
</dbReference>
<evidence type="ECO:0000313" key="10">
    <source>
        <dbReference type="Proteomes" id="UP000046392"/>
    </source>
</evidence>
<keyword evidence="6" id="KW-1015">Disulfide bond</keyword>
<evidence type="ECO:0000256" key="8">
    <source>
        <dbReference type="RuleBase" id="RU361183"/>
    </source>
</evidence>
<dbReference type="PANTHER" id="PTHR10127">
    <property type="entry name" value="DISCOIDIN, CUB, EGF, LAMININ , AND ZINC METALLOPROTEASE DOMAIN CONTAINING"/>
    <property type="match status" value="1"/>
</dbReference>
<evidence type="ECO:0000259" key="9">
    <source>
        <dbReference type="PROSITE" id="PS51864"/>
    </source>
</evidence>
<comment type="caution">
    <text evidence="7">Lacks conserved residue(s) required for the propagation of feature annotation.</text>
</comment>
<keyword evidence="2 7" id="KW-0479">Metal-binding</keyword>
<reference evidence="11" key="1">
    <citation type="submission" date="2017-02" db="UniProtKB">
        <authorList>
            <consortium name="WormBaseParasite"/>
        </authorList>
    </citation>
    <scope>IDENTIFICATION</scope>
</reference>
<dbReference type="SMART" id="SM00235">
    <property type="entry name" value="ZnMc"/>
    <property type="match status" value="1"/>
</dbReference>
<dbReference type="GO" id="GO:0004222">
    <property type="term" value="F:metalloendopeptidase activity"/>
    <property type="evidence" value="ECO:0007669"/>
    <property type="project" value="UniProtKB-UniRule"/>
</dbReference>
<evidence type="ECO:0000256" key="5">
    <source>
        <dbReference type="ARBA" id="ARBA00023049"/>
    </source>
</evidence>
<evidence type="ECO:0000256" key="7">
    <source>
        <dbReference type="PROSITE-ProRule" id="PRU01211"/>
    </source>
</evidence>
<dbReference type="Pfam" id="PF01400">
    <property type="entry name" value="Astacin"/>
    <property type="match status" value="1"/>
</dbReference>
<evidence type="ECO:0000256" key="2">
    <source>
        <dbReference type="ARBA" id="ARBA00022723"/>
    </source>
</evidence>
<dbReference type="SUPFAM" id="SSF55486">
    <property type="entry name" value="Metalloproteases ('zincins'), catalytic domain"/>
    <property type="match status" value="1"/>
</dbReference>
<organism evidence="10 11">
    <name type="scientific">Strongyloides papillosus</name>
    <name type="common">Intestinal threadworm</name>
    <dbReference type="NCBI Taxonomy" id="174720"/>
    <lineage>
        <taxon>Eukaryota</taxon>
        <taxon>Metazoa</taxon>
        <taxon>Ecdysozoa</taxon>
        <taxon>Nematoda</taxon>
        <taxon>Chromadorea</taxon>
        <taxon>Rhabditida</taxon>
        <taxon>Tylenchina</taxon>
        <taxon>Panagrolaimomorpha</taxon>
        <taxon>Strongyloidoidea</taxon>
        <taxon>Strongyloididae</taxon>
        <taxon>Strongyloides</taxon>
    </lineage>
</organism>
<dbReference type="Proteomes" id="UP000046392">
    <property type="component" value="Unplaced"/>
</dbReference>
<keyword evidence="3 8" id="KW-0378">Hydrolase</keyword>
<dbReference type="PRINTS" id="PR00480">
    <property type="entry name" value="ASTACIN"/>
</dbReference>
<keyword evidence="5 8" id="KW-0482">Metalloprotease</keyword>
<dbReference type="WBParaSite" id="SPAL_0001170900.1">
    <property type="protein sequence ID" value="SPAL_0001170900.1"/>
    <property type="gene ID" value="SPAL_0001170900"/>
</dbReference>
<dbReference type="Gene3D" id="3.40.390.10">
    <property type="entry name" value="Collagenase (Catalytic Domain)"/>
    <property type="match status" value="1"/>
</dbReference>
<feature type="binding site" evidence="7">
    <location>
        <position position="106"/>
    </location>
    <ligand>
        <name>Zn(2+)</name>
        <dbReference type="ChEBI" id="CHEBI:29105"/>
        <note>catalytic</note>
    </ligand>
</feature>
<evidence type="ECO:0000256" key="1">
    <source>
        <dbReference type="ARBA" id="ARBA00022670"/>
    </source>
</evidence>
<sequence length="362" mass="42544">MRDIDSEEEFLRDRRAILKKQDFFWKFPINYFISPGVNKESVAKAINFIQSETCITFKQVYDLQTAIGLNFVSDQGCFAFTGRVENTTTQEVGVAKECSTPGWVQHFIGHSLGLFHQEVRHDRGKYVRILRKNIRPKKWRDFKLNRKPKVITYNFKYDFGGLMQSNKTAKTRNGRWTIQPYNRNYFQTIGQTTRLSFNEIKTLNYYYCSRRCPKKLKCDNRGYTNPKNCNLCKCPRIYAGNRCQRIAPSSPGCPRVYIRSTERPKIILIRGIKNCYHQIKTTRGFKIRMVLLEASLPKTKLCTPDQGLEIKFFRDKTVTGNLFCGIRRNVVIRSKGYHVSFHYRGTQPFHFIRLLHQRVRGP</sequence>
<dbReference type="AlphaFoldDB" id="A0A0N5C131"/>
<dbReference type="InterPro" id="IPR001506">
    <property type="entry name" value="Peptidase_M12A"/>
</dbReference>
<dbReference type="PANTHER" id="PTHR10127:SF780">
    <property type="entry name" value="METALLOENDOPEPTIDASE"/>
    <property type="match status" value="1"/>
</dbReference>
<evidence type="ECO:0000256" key="3">
    <source>
        <dbReference type="ARBA" id="ARBA00022801"/>
    </source>
</evidence>
<comment type="cofactor">
    <cofactor evidence="7 8">
        <name>Zn(2+)</name>
        <dbReference type="ChEBI" id="CHEBI:29105"/>
    </cofactor>
    <text evidence="7 8">Binds 1 zinc ion per subunit.</text>
</comment>
<protein>
    <recommendedName>
        <fullName evidence="8">Metalloendopeptidase</fullName>
        <ecNumber evidence="8">3.4.24.-</ecNumber>
    </recommendedName>
</protein>
<keyword evidence="10" id="KW-1185">Reference proteome</keyword>
<dbReference type="GO" id="GO:0008270">
    <property type="term" value="F:zinc ion binding"/>
    <property type="evidence" value="ECO:0007669"/>
    <property type="project" value="UniProtKB-UniRule"/>
</dbReference>
<dbReference type="GO" id="GO:0006508">
    <property type="term" value="P:proteolysis"/>
    <property type="evidence" value="ECO:0007669"/>
    <property type="project" value="UniProtKB-KW"/>
</dbReference>
<dbReference type="InterPro" id="IPR006026">
    <property type="entry name" value="Peptidase_Metallo"/>
</dbReference>
<dbReference type="EC" id="3.4.24.-" evidence="8"/>
<evidence type="ECO:0000256" key="4">
    <source>
        <dbReference type="ARBA" id="ARBA00022833"/>
    </source>
</evidence>
<feature type="domain" description="Peptidase M12A" evidence="9">
    <location>
        <begin position="15"/>
        <end position="209"/>
    </location>
</feature>
<dbReference type="InterPro" id="IPR024079">
    <property type="entry name" value="MetalloPept_cat_dom_sf"/>
</dbReference>
<keyword evidence="4 7" id="KW-0862">Zinc</keyword>
<proteinExistence type="predicted"/>
<evidence type="ECO:0000256" key="6">
    <source>
        <dbReference type="ARBA" id="ARBA00023157"/>
    </source>
</evidence>
<accession>A0A0N5C131</accession>
<keyword evidence="1 8" id="KW-0645">Protease</keyword>
<evidence type="ECO:0000313" key="11">
    <source>
        <dbReference type="WBParaSite" id="SPAL_0001170900.1"/>
    </source>
</evidence>
<name>A0A0N5C131_STREA</name>
<feature type="binding site" evidence="7">
    <location>
        <position position="110"/>
    </location>
    <ligand>
        <name>Zn(2+)</name>
        <dbReference type="ChEBI" id="CHEBI:29105"/>
        <note>catalytic</note>
    </ligand>
</feature>